<dbReference type="SUPFAM" id="SSF52047">
    <property type="entry name" value="RNI-like"/>
    <property type="match status" value="1"/>
</dbReference>
<proteinExistence type="predicted"/>
<dbReference type="Gene3D" id="3.80.10.10">
    <property type="entry name" value="Ribonuclease Inhibitor"/>
    <property type="match status" value="1"/>
</dbReference>
<protein>
    <recommendedName>
        <fullName evidence="3">F-box domain-containing protein</fullName>
    </recommendedName>
</protein>
<sequence>MESPLPLLRLLGSAVTVRQNEFGYPAVPRDYALRPHITDEQWSRFDIYAERVRVLGSSNERMNPGVFERIFQMRGRPMFPNLQELTWSAESYSSVQGLPGFMTASLSRVCIRVGTSDATDAIHHLSHIQGDQPALKSLELEMTRLYSGQTLSKFHHIRDLKLGCPIAPEVFAIIAALHSLSELSINLEQIRDQDVPSPLAPRFPHLKTLKIRASMFVVVATIQSIASSTLHELIVELIPSSSLPRTRALCVAVSRFSLTLRTLSVRRHLWLGLAGSPYELRPRDIAPLLDLKELRSLTLQFSTNLTYWTSADLQNWSIAWPLLEEMCFILHAPSTFRSLVQLVSHFPFLRSLTWPDVKVYDSLEFEESKVFSPHPLVYLHVNFLLVEGPAASAEVGFALKELFPKLSRMSRINPPAIHRFLEGC</sequence>
<dbReference type="AlphaFoldDB" id="A0A165NW48"/>
<dbReference type="OrthoDB" id="2752819at2759"/>
<dbReference type="InParanoid" id="A0A165NW48"/>
<gene>
    <name evidence="1" type="ORF">NEOLEDRAFT_1182715</name>
</gene>
<dbReference type="InterPro" id="IPR032675">
    <property type="entry name" value="LRR_dom_sf"/>
</dbReference>
<keyword evidence="2" id="KW-1185">Reference proteome</keyword>
<dbReference type="EMBL" id="KV425624">
    <property type="protein sequence ID" value="KZT20188.1"/>
    <property type="molecule type" value="Genomic_DNA"/>
</dbReference>
<reference evidence="1 2" key="1">
    <citation type="journal article" date="2016" name="Mol. Biol. Evol.">
        <title>Comparative Genomics of Early-Diverging Mushroom-Forming Fungi Provides Insights into the Origins of Lignocellulose Decay Capabilities.</title>
        <authorList>
            <person name="Nagy L.G."/>
            <person name="Riley R."/>
            <person name="Tritt A."/>
            <person name="Adam C."/>
            <person name="Daum C."/>
            <person name="Floudas D."/>
            <person name="Sun H."/>
            <person name="Yadav J.S."/>
            <person name="Pangilinan J."/>
            <person name="Larsson K.H."/>
            <person name="Matsuura K."/>
            <person name="Barry K."/>
            <person name="Labutti K."/>
            <person name="Kuo R."/>
            <person name="Ohm R.A."/>
            <person name="Bhattacharya S.S."/>
            <person name="Shirouzu T."/>
            <person name="Yoshinaga Y."/>
            <person name="Martin F.M."/>
            <person name="Grigoriev I.V."/>
            <person name="Hibbett D.S."/>
        </authorList>
    </citation>
    <scope>NUCLEOTIDE SEQUENCE [LARGE SCALE GENOMIC DNA]</scope>
    <source>
        <strain evidence="1 2">HHB14362 ss-1</strain>
    </source>
</reference>
<evidence type="ECO:0008006" key="3">
    <source>
        <dbReference type="Google" id="ProtNLM"/>
    </source>
</evidence>
<accession>A0A165NW48</accession>
<name>A0A165NW48_9AGAM</name>
<evidence type="ECO:0000313" key="1">
    <source>
        <dbReference type="EMBL" id="KZT20188.1"/>
    </source>
</evidence>
<organism evidence="1 2">
    <name type="scientific">Neolentinus lepideus HHB14362 ss-1</name>
    <dbReference type="NCBI Taxonomy" id="1314782"/>
    <lineage>
        <taxon>Eukaryota</taxon>
        <taxon>Fungi</taxon>
        <taxon>Dikarya</taxon>
        <taxon>Basidiomycota</taxon>
        <taxon>Agaricomycotina</taxon>
        <taxon>Agaricomycetes</taxon>
        <taxon>Gloeophyllales</taxon>
        <taxon>Gloeophyllaceae</taxon>
        <taxon>Neolentinus</taxon>
    </lineage>
</organism>
<evidence type="ECO:0000313" key="2">
    <source>
        <dbReference type="Proteomes" id="UP000076761"/>
    </source>
</evidence>
<dbReference type="Proteomes" id="UP000076761">
    <property type="component" value="Unassembled WGS sequence"/>
</dbReference>